<organism evidence="4 5">
    <name type="scientific">Hymenobacter armeniacus</name>
    <dbReference type="NCBI Taxonomy" id="2771358"/>
    <lineage>
        <taxon>Bacteria</taxon>
        <taxon>Pseudomonadati</taxon>
        <taxon>Bacteroidota</taxon>
        <taxon>Cytophagia</taxon>
        <taxon>Cytophagales</taxon>
        <taxon>Hymenobacteraceae</taxon>
        <taxon>Hymenobacter</taxon>
    </lineage>
</organism>
<dbReference type="Pfam" id="PF08530">
    <property type="entry name" value="PepX_C"/>
    <property type="match status" value="1"/>
</dbReference>
<sequence>MLRPCLTLALLATICANAPAARAQSGPQDSVYVRQHYTKLDRRITMRDGVRLYTTIYVPKDASAATPYPFLLTRTPYSAGPYGEQKYPGRGPGPSRELTEEKYIFVRQDVRGRYMSEGRFEEMTPALPGTSTAGKAHDESTDTYDTIEWLLKNVPGNNGRVGMVGISYPGFYASAALPNAHPALKAVSPQAPVTDEFMGDDARHKGAFFLLDNFEFTNYFDVPRPQPVAEYQPLFKFEPKDAYKFFLDLGPVKNANGPQYFNNRARIWNEYQQHETYDAYWQARNIRTALTGVKPAVLVVGGWFDAEDLYGALNTYKAIEKQNPGATNRLVMGPWTHGAWSRPDWSKFGPLSFGSNTAETYRQTLETPFFNFYLKDKGNFNPAEATVFNTGTNEWKMYAAWPPAPAATQMLYFKPTGKLDFIFETPIEKALNNRLPSLGLPAPVLPPAFTQYLSDPANPVPYTSGVHGGRNNEYMIEDQRFAAKRPDVLSFRTETLPSDLTLAGPITADLWVSTSGTDADFIVKVIDELPDGTQRLVRAEVMRGRFRNSFSKPEAFKPNQPAEVKYELPDVLHTFQKGHRLLVQVQSSWFPLVDRNPQTFVPIATAEAKDFQKATIRLYHDAAHPSALRVPVLP</sequence>
<keyword evidence="5" id="KW-1185">Reference proteome</keyword>
<dbReference type="InterPro" id="IPR008979">
    <property type="entry name" value="Galactose-bd-like_sf"/>
</dbReference>
<dbReference type="RefSeq" id="WP_190923898.1">
    <property type="nucleotide sequence ID" value="NZ_JACXAC010000003.1"/>
</dbReference>
<dbReference type="InterPro" id="IPR005674">
    <property type="entry name" value="CocE/Ser_esterase"/>
</dbReference>
<dbReference type="Pfam" id="PF02129">
    <property type="entry name" value="Peptidase_S15"/>
    <property type="match status" value="1"/>
</dbReference>
<dbReference type="Gene3D" id="3.40.50.1820">
    <property type="entry name" value="alpha/beta hydrolase"/>
    <property type="match status" value="1"/>
</dbReference>
<accession>A0ABR8JU08</accession>
<evidence type="ECO:0000313" key="5">
    <source>
        <dbReference type="Proteomes" id="UP000606003"/>
    </source>
</evidence>
<name>A0ABR8JU08_9BACT</name>
<dbReference type="InterPro" id="IPR000383">
    <property type="entry name" value="Xaa-Pro-like_dom"/>
</dbReference>
<dbReference type="Gene3D" id="1.10.3020.10">
    <property type="entry name" value="alpha-amino acid ester hydrolase ( Helical cap domain)"/>
    <property type="match status" value="1"/>
</dbReference>
<dbReference type="SUPFAM" id="SSF53474">
    <property type="entry name" value="alpha/beta-Hydrolases"/>
    <property type="match status" value="1"/>
</dbReference>
<dbReference type="Proteomes" id="UP000606003">
    <property type="component" value="Unassembled WGS sequence"/>
</dbReference>
<comment type="caution">
    <text evidence="4">The sequence shown here is derived from an EMBL/GenBank/DDBJ whole genome shotgun (WGS) entry which is preliminary data.</text>
</comment>
<evidence type="ECO:0000259" key="3">
    <source>
        <dbReference type="SMART" id="SM00939"/>
    </source>
</evidence>
<feature type="signal peptide" evidence="2">
    <location>
        <begin position="1"/>
        <end position="23"/>
    </location>
</feature>
<keyword evidence="2" id="KW-0732">Signal</keyword>
<dbReference type="InterPro" id="IPR013736">
    <property type="entry name" value="Xaa-Pro_dipept_C"/>
</dbReference>
<protein>
    <submittedName>
        <fullName evidence="4">CocE/NonD family hydrolase</fullName>
    </submittedName>
</protein>
<dbReference type="EMBL" id="JACXAC010000003">
    <property type="protein sequence ID" value="MBD2722381.1"/>
    <property type="molecule type" value="Genomic_DNA"/>
</dbReference>
<dbReference type="SUPFAM" id="SSF49785">
    <property type="entry name" value="Galactose-binding domain-like"/>
    <property type="match status" value="1"/>
</dbReference>
<evidence type="ECO:0000256" key="2">
    <source>
        <dbReference type="SAM" id="SignalP"/>
    </source>
</evidence>
<feature type="chain" id="PRO_5047288642" evidence="2">
    <location>
        <begin position="24"/>
        <end position="634"/>
    </location>
</feature>
<dbReference type="Gene3D" id="2.60.120.260">
    <property type="entry name" value="Galactose-binding domain-like"/>
    <property type="match status" value="1"/>
</dbReference>
<gene>
    <name evidence="4" type="ORF">IC234_09605</name>
</gene>
<feature type="domain" description="Xaa-Pro dipeptidyl-peptidase C-terminal" evidence="3">
    <location>
        <begin position="367"/>
        <end position="629"/>
    </location>
</feature>
<evidence type="ECO:0000256" key="1">
    <source>
        <dbReference type="ARBA" id="ARBA00022801"/>
    </source>
</evidence>
<keyword evidence="1 4" id="KW-0378">Hydrolase</keyword>
<dbReference type="SMART" id="SM00939">
    <property type="entry name" value="PepX_C"/>
    <property type="match status" value="1"/>
</dbReference>
<dbReference type="GO" id="GO:0016787">
    <property type="term" value="F:hydrolase activity"/>
    <property type="evidence" value="ECO:0007669"/>
    <property type="project" value="UniProtKB-KW"/>
</dbReference>
<dbReference type="PANTHER" id="PTHR43056:SF10">
    <property type="entry name" value="COCE_NOND FAMILY, PUTATIVE (AFU_ORTHOLOGUE AFUA_7G00600)-RELATED"/>
    <property type="match status" value="1"/>
</dbReference>
<dbReference type="InterPro" id="IPR029058">
    <property type="entry name" value="AB_hydrolase_fold"/>
</dbReference>
<proteinExistence type="predicted"/>
<dbReference type="PANTHER" id="PTHR43056">
    <property type="entry name" value="PEPTIDASE S9 PROLYL OLIGOPEPTIDASE"/>
    <property type="match status" value="1"/>
</dbReference>
<dbReference type="InterPro" id="IPR050585">
    <property type="entry name" value="Xaa-Pro_dipeptidyl-ppase/CocE"/>
</dbReference>
<reference evidence="4 5" key="1">
    <citation type="submission" date="2020-09" db="EMBL/GenBank/DDBJ databases">
        <authorList>
            <person name="Kim M.K."/>
        </authorList>
    </citation>
    <scope>NUCLEOTIDE SEQUENCE [LARGE SCALE GENOMIC DNA]</scope>
    <source>
        <strain evidence="4 5">BT189</strain>
    </source>
</reference>
<dbReference type="NCBIfam" id="TIGR00976">
    <property type="entry name" value="CocE_NonD"/>
    <property type="match status" value="1"/>
</dbReference>
<evidence type="ECO:0000313" key="4">
    <source>
        <dbReference type="EMBL" id="MBD2722381.1"/>
    </source>
</evidence>